<dbReference type="EMBL" id="CP007536">
    <property type="protein sequence ID" value="AIC14450.1"/>
    <property type="molecule type" value="Genomic_DNA"/>
</dbReference>
<dbReference type="Gene3D" id="3.40.1010.10">
    <property type="entry name" value="Cobalt-precorrin-4 Transmethylase, Domain 1"/>
    <property type="match status" value="1"/>
</dbReference>
<dbReference type="Gene3D" id="1.20.1270.90">
    <property type="entry name" value="AF1782-like"/>
    <property type="match status" value="1"/>
</dbReference>
<dbReference type="Proteomes" id="UP000027093">
    <property type="component" value="Chromosome"/>
</dbReference>
<dbReference type="InterPro" id="IPR014777">
    <property type="entry name" value="4pyrrole_Mease_sub1"/>
</dbReference>
<dbReference type="AlphaFoldDB" id="A0A060HGJ4"/>
<feature type="domain" description="DUF357" evidence="7">
    <location>
        <begin position="284"/>
        <end position="355"/>
    </location>
</feature>
<evidence type="ECO:0000313" key="8">
    <source>
        <dbReference type="EMBL" id="AIC14450.1"/>
    </source>
</evidence>
<dbReference type="InterPro" id="IPR004551">
    <property type="entry name" value="Dphthn_synthase"/>
</dbReference>
<keyword evidence="3" id="KW-0489">Methyltransferase</keyword>
<dbReference type="PANTHER" id="PTHR10882">
    <property type="entry name" value="DIPHTHINE SYNTHASE"/>
    <property type="match status" value="1"/>
</dbReference>
<dbReference type="PANTHER" id="PTHR10882:SF0">
    <property type="entry name" value="DIPHTHINE METHYL ESTER SYNTHASE"/>
    <property type="match status" value="1"/>
</dbReference>
<proteinExistence type="inferred from homology"/>
<dbReference type="Gene3D" id="3.30.950.10">
    <property type="entry name" value="Methyltransferase, Cobalt-precorrin-4 Transmethylase, Domain 2"/>
    <property type="match status" value="1"/>
</dbReference>
<dbReference type="InterPro" id="IPR035996">
    <property type="entry name" value="4pyrrol_Methylase_sf"/>
</dbReference>
<dbReference type="HOGENOM" id="CLU_066040_0_0_2"/>
<feature type="domain" description="Tetrapyrrole methylase" evidence="6">
    <location>
        <begin position="8"/>
        <end position="231"/>
    </location>
</feature>
<dbReference type="NCBIfam" id="TIGR00522">
    <property type="entry name" value="dph5"/>
    <property type="match status" value="1"/>
</dbReference>
<dbReference type="UniPathway" id="UPA00559"/>
<gene>
    <name evidence="8" type="ORF">NVIE_002640</name>
</gene>
<organism evidence="8 9">
    <name type="scientific">Nitrososphaera viennensis EN76</name>
    <dbReference type="NCBI Taxonomy" id="926571"/>
    <lineage>
        <taxon>Archaea</taxon>
        <taxon>Nitrososphaerota</taxon>
        <taxon>Nitrososphaeria</taxon>
        <taxon>Nitrososphaerales</taxon>
        <taxon>Nitrososphaeraceae</taxon>
        <taxon>Nitrososphaera</taxon>
    </lineage>
</organism>
<dbReference type="Pfam" id="PF04010">
    <property type="entry name" value="DUF357"/>
    <property type="match status" value="1"/>
</dbReference>
<dbReference type="GO" id="GO:0017183">
    <property type="term" value="P:protein histidyl modification to diphthamide"/>
    <property type="evidence" value="ECO:0007669"/>
    <property type="project" value="UniProtKB-UniPathway"/>
</dbReference>
<dbReference type="InterPro" id="IPR014776">
    <property type="entry name" value="4pyrrole_Mease_sub2"/>
</dbReference>
<accession>A0A060HGJ4</accession>
<dbReference type="SUPFAM" id="SSF158372">
    <property type="entry name" value="AF1782-like"/>
    <property type="match status" value="1"/>
</dbReference>
<dbReference type="Pfam" id="PF00590">
    <property type="entry name" value="TP_methylase"/>
    <property type="match status" value="1"/>
</dbReference>
<name>A0A060HGJ4_9ARCH</name>
<evidence type="ECO:0000256" key="4">
    <source>
        <dbReference type="ARBA" id="ARBA00022679"/>
    </source>
</evidence>
<dbReference type="CDD" id="cd11647">
    <property type="entry name" value="DHP5_DphB"/>
    <property type="match status" value="1"/>
</dbReference>
<dbReference type="GO" id="GO:0032259">
    <property type="term" value="P:methylation"/>
    <property type="evidence" value="ECO:0007669"/>
    <property type="project" value="UniProtKB-KW"/>
</dbReference>
<evidence type="ECO:0000256" key="5">
    <source>
        <dbReference type="ARBA" id="ARBA00022691"/>
    </source>
</evidence>
<evidence type="ECO:0000256" key="2">
    <source>
        <dbReference type="ARBA" id="ARBA00006729"/>
    </source>
</evidence>
<keyword evidence="5" id="KW-0949">S-adenosyl-L-methionine</keyword>
<dbReference type="InterPro" id="IPR023140">
    <property type="entry name" value="DUF357"/>
</dbReference>
<dbReference type="STRING" id="926571.NVIE_002640"/>
<dbReference type="GO" id="GO:0004164">
    <property type="term" value="F:diphthine synthase activity"/>
    <property type="evidence" value="ECO:0007669"/>
    <property type="project" value="InterPro"/>
</dbReference>
<reference evidence="8" key="2">
    <citation type="submission" date="2014-04" db="EMBL/GenBank/DDBJ databases">
        <authorList>
            <person name="Kerou M.L."/>
            <person name="Offre P."/>
            <person name="Spang A.M."/>
            <person name="Schleper C."/>
        </authorList>
    </citation>
    <scope>NUCLEOTIDE SEQUENCE</scope>
    <source>
        <strain evidence="8">EN76</strain>
    </source>
</reference>
<keyword evidence="4" id="KW-0808">Transferase</keyword>
<keyword evidence="9" id="KW-1185">Reference proteome</keyword>
<evidence type="ECO:0000313" key="9">
    <source>
        <dbReference type="Proteomes" id="UP000027093"/>
    </source>
</evidence>
<comment type="similarity">
    <text evidence="2">Belongs to the diphthine synthase family.</text>
</comment>
<sequence length="363" mass="40112">MRLSFGYMLWLVGAGISGHRGLSLEAVQVLKKCEIVFVERFTSALADSDLEGINAAIGKSAKPVQRWFVEDGREMLDAAREKQVALVTYGDPLLATTHTELRTRAAKASIKTSVLHAASGITSIMGECGLHMYKFGRTVTMMSEPKSAISVYNTVFDNLLLGSHTLILTEYSHDEKTGEPFFLDPAVVLKMLLDCERDLRHRVFSEETFVVVASRLGSDDSRIVSGKIKSLAGVGFGTGPHSVIVPASLHFTEEEALEALTVCLDSPVDNAASVKRISAQMIERYAPKAREAVQHMRDILRKEGEKKENKGMHEVLDNAEYYIDDAERFLRQGKHELAVLSIGYAEGLVDALRFQKGINPWNP</sequence>
<evidence type="ECO:0000259" key="7">
    <source>
        <dbReference type="Pfam" id="PF04010"/>
    </source>
</evidence>
<dbReference type="KEGG" id="nvn:NVIE_002640"/>
<evidence type="ECO:0000256" key="3">
    <source>
        <dbReference type="ARBA" id="ARBA00022603"/>
    </source>
</evidence>
<protein>
    <submittedName>
        <fullName evidence="8">Putative diphthine synthase</fullName>
    </submittedName>
</protein>
<evidence type="ECO:0000259" key="6">
    <source>
        <dbReference type="Pfam" id="PF00590"/>
    </source>
</evidence>
<comment type="pathway">
    <text evidence="1">Protein modification; peptidyl-diphthamide biosynthesis.</text>
</comment>
<dbReference type="InterPro" id="IPR000878">
    <property type="entry name" value="4pyrrol_Mease"/>
</dbReference>
<reference evidence="8" key="1">
    <citation type="journal article" date="2014" name="Int. J. Syst. Evol. Microbiol.">
        <title>Nitrososphaera viennensis gen. nov., sp. nov., an aerobic and mesophilic, ammonia-oxidizing archaeon from soil and a member of the archaeal phylum Thaumarchaeota.</title>
        <authorList>
            <person name="Stieglmeier M."/>
            <person name="Klingl A."/>
            <person name="Alves R.J."/>
            <person name="Rittmann S.K."/>
            <person name="Melcher M."/>
            <person name="Leisch N."/>
            <person name="Schleper C."/>
        </authorList>
    </citation>
    <scope>NUCLEOTIDE SEQUENCE [LARGE SCALE GENOMIC DNA]</scope>
    <source>
        <strain evidence="8">EN76</strain>
    </source>
</reference>
<evidence type="ECO:0000256" key="1">
    <source>
        <dbReference type="ARBA" id="ARBA00005156"/>
    </source>
</evidence>
<dbReference type="InterPro" id="IPR036809">
    <property type="entry name" value="AF1782-like_sf"/>
</dbReference>
<dbReference type="SUPFAM" id="SSF53790">
    <property type="entry name" value="Tetrapyrrole methylase"/>
    <property type="match status" value="1"/>
</dbReference>